<keyword evidence="3" id="KW-0968">Cytoplasmic vesicle</keyword>
<gene>
    <name evidence="7" type="ORF">SELMODRAFT_28023</name>
    <name evidence="6" type="ORF">SELMODRAFT_28025</name>
</gene>
<keyword evidence="2" id="KW-0677">Repeat</keyword>
<dbReference type="eggNOG" id="KOG0229">
    <property type="taxonomic scope" value="Eukaryota"/>
</dbReference>
<evidence type="ECO:0000256" key="5">
    <source>
        <dbReference type="ARBA" id="ARBA00045851"/>
    </source>
</evidence>
<dbReference type="AlphaFoldDB" id="D8QTD8"/>
<protein>
    <recommendedName>
        <fullName evidence="4">MORN repeat-containing protein 3</fullName>
    </recommendedName>
</protein>
<comment type="function">
    <text evidence="5">Assembles a suppression complex (suppresome) by tethering SIRT1 and MDM2 to regulate composite modifications of p53/TP53. Confers both deacetylation-mediated functional inactivation, by SIRT1, and ubiquitination-dependent degradation, by MDM2, of p53/TP53, promoting a proliferative and cell survival behaviors. May play a role in the regulation of spermatogenesis.</text>
</comment>
<evidence type="ECO:0000256" key="3">
    <source>
        <dbReference type="ARBA" id="ARBA00023329"/>
    </source>
</evidence>
<dbReference type="OMA" id="GEFKNEN"/>
<dbReference type="KEGG" id="smo:SELMODRAFT_28025"/>
<comment type="subcellular location">
    <subcellularLocation>
        <location evidence="1">Cytoplasmic vesicle</location>
        <location evidence="1">Secretory vesicle</location>
        <location evidence="1">Acrosome</location>
    </subcellularLocation>
</comment>
<dbReference type="PANTHER" id="PTHR46511:SF1">
    <property type="entry name" value="MORN REPEAT-CONTAINING PROTEIN 3"/>
    <property type="match status" value="1"/>
</dbReference>
<proteinExistence type="predicted"/>
<dbReference type="SUPFAM" id="SSF82185">
    <property type="entry name" value="Histone H3 K4-specific methyltransferase SET7/9 N-terminal domain"/>
    <property type="match status" value="1"/>
</dbReference>
<keyword evidence="8" id="KW-1185">Reference proteome</keyword>
<dbReference type="HOGENOM" id="CLU_032017_5_0_1"/>
<dbReference type="Pfam" id="PF02493">
    <property type="entry name" value="MORN"/>
    <property type="match status" value="5"/>
</dbReference>
<dbReference type="PANTHER" id="PTHR46511">
    <property type="entry name" value="MORN REPEAT-CONTAINING PROTEIN 3"/>
    <property type="match status" value="1"/>
</dbReference>
<dbReference type="Gramene" id="EFJ17999">
    <property type="protein sequence ID" value="EFJ17999"/>
    <property type="gene ID" value="SELMODRAFT_28025"/>
</dbReference>
<organism evidence="8">
    <name type="scientific">Selaginella moellendorffii</name>
    <name type="common">Spikemoss</name>
    <dbReference type="NCBI Taxonomy" id="88036"/>
    <lineage>
        <taxon>Eukaryota</taxon>
        <taxon>Viridiplantae</taxon>
        <taxon>Streptophyta</taxon>
        <taxon>Embryophyta</taxon>
        <taxon>Tracheophyta</taxon>
        <taxon>Lycopodiopsida</taxon>
        <taxon>Selaginellales</taxon>
        <taxon>Selaginellaceae</taxon>
        <taxon>Selaginella</taxon>
    </lineage>
</organism>
<dbReference type="KEGG" id="smo:SELMODRAFT_28023"/>
<sequence length="130" mass="15174">GGRYAGEILGGAPHGTGEHRIFQSKKNPDHLLYEGEWEYGRKSGYGKVHYTNGQEYRGELVDNEHGGWGCLRYNNGDIYDGEWFKGRRHGQGTLYYQNGNWYDGGWCKDAREGWGVFYWPKIRRKFEGEW</sequence>
<dbReference type="Gramene" id="EFJ37095">
    <property type="protein sequence ID" value="EFJ37095"/>
    <property type="gene ID" value="SELMODRAFT_28023"/>
</dbReference>
<evidence type="ECO:0000256" key="2">
    <source>
        <dbReference type="ARBA" id="ARBA00022737"/>
    </source>
</evidence>
<reference evidence="7 8" key="1">
    <citation type="journal article" date="2011" name="Science">
        <title>The Selaginella genome identifies genetic changes associated with the evolution of vascular plants.</title>
        <authorList>
            <person name="Banks J.A."/>
            <person name="Nishiyama T."/>
            <person name="Hasebe M."/>
            <person name="Bowman J.L."/>
            <person name="Gribskov M."/>
            <person name="dePamphilis C."/>
            <person name="Albert V.A."/>
            <person name="Aono N."/>
            <person name="Aoyama T."/>
            <person name="Ambrose B.A."/>
            <person name="Ashton N.W."/>
            <person name="Axtell M.J."/>
            <person name="Barker E."/>
            <person name="Barker M.S."/>
            <person name="Bennetzen J.L."/>
            <person name="Bonawitz N.D."/>
            <person name="Chapple C."/>
            <person name="Cheng C."/>
            <person name="Correa L.G."/>
            <person name="Dacre M."/>
            <person name="DeBarry J."/>
            <person name="Dreyer I."/>
            <person name="Elias M."/>
            <person name="Engstrom E.M."/>
            <person name="Estelle M."/>
            <person name="Feng L."/>
            <person name="Finet C."/>
            <person name="Floyd S.K."/>
            <person name="Frommer W.B."/>
            <person name="Fujita T."/>
            <person name="Gramzow L."/>
            <person name="Gutensohn M."/>
            <person name="Harholt J."/>
            <person name="Hattori M."/>
            <person name="Heyl A."/>
            <person name="Hirai T."/>
            <person name="Hiwatashi Y."/>
            <person name="Ishikawa M."/>
            <person name="Iwata M."/>
            <person name="Karol K.G."/>
            <person name="Koehler B."/>
            <person name="Kolukisaoglu U."/>
            <person name="Kubo M."/>
            <person name="Kurata T."/>
            <person name="Lalonde S."/>
            <person name="Li K."/>
            <person name="Li Y."/>
            <person name="Litt A."/>
            <person name="Lyons E."/>
            <person name="Manning G."/>
            <person name="Maruyama T."/>
            <person name="Michael T.P."/>
            <person name="Mikami K."/>
            <person name="Miyazaki S."/>
            <person name="Morinaga S."/>
            <person name="Murata T."/>
            <person name="Mueller-Roeber B."/>
            <person name="Nelson D.R."/>
            <person name="Obara M."/>
            <person name="Oguri Y."/>
            <person name="Olmstead R.G."/>
            <person name="Onodera N."/>
            <person name="Petersen B.L."/>
            <person name="Pils B."/>
            <person name="Prigge M."/>
            <person name="Rensing S.A."/>
            <person name="Riano-Pachon D.M."/>
            <person name="Roberts A.W."/>
            <person name="Sato Y."/>
            <person name="Scheller H.V."/>
            <person name="Schulz B."/>
            <person name="Schulz C."/>
            <person name="Shakirov E.V."/>
            <person name="Shibagaki N."/>
            <person name="Shinohara N."/>
            <person name="Shippen D.E."/>
            <person name="Soerensen I."/>
            <person name="Sotooka R."/>
            <person name="Sugimoto N."/>
            <person name="Sugita M."/>
            <person name="Sumikawa N."/>
            <person name="Tanurdzic M."/>
            <person name="Theissen G."/>
            <person name="Ulvskov P."/>
            <person name="Wakazuki S."/>
            <person name="Weng J.K."/>
            <person name="Willats W.W."/>
            <person name="Wipf D."/>
            <person name="Wolf P.G."/>
            <person name="Yang L."/>
            <person name="Zimmer A.D."/>
            <person name="Zhu Q."/>
            <person name="Mitros T."/>
            <person name="Hellsten U."/>
            <person name="Loque D."/>
            <person name="Otillar R."/>
            <person name="Salamov A."/>
            <person name="Schmutz J."/>
            <person name="Shapiro H."/>
            <person name="Lindquist E."/>
            <person name="Lucas S."/>
            <person name="Rokhsar D."/>
            <person name="Grigoriev I.V."/>
        </authorList>
    </citation>
    <scope>NUCLEOTIDE SEQUENCE [LARGE SCALE GENOMIC DNA]</scope>
</reference>
<dbReference type="Gene3D" id="2.20.110.10">
    <property type="entry name" value="Histone H3 K4-specific methyltransferase SET7/9 N-terminal domain"/>
    <property type="match status" value="2"/>
</dbReference>
<dbReference type="InterPro" id="IPR052472">
    <property type="entry name" value="MORN3"/>
</dbReference>
<evidence type="ECO:0000256" key="4">
    <source>
        <dbReference type="ARBA" id="ARBA00039854"/>
    </source>
</evidence>
<evidence type="ECO:0000313" key="7">
    <source>
        <dbReference type="EMBL" id="EFJ37095.1"/>
    </source>
</evidence>
<evidence type="ECO:0000256" key="1">
    <source>
        <dbReference type="ARBA" id="ARBA00004218"/>
    </source>
</evidence>
<evidence type="ECO:0000313" key="6">
    <source>
        <dbReference type="EMBL" id="EFJ17999.1"/>
    </source>
</evidence>
<feature type="non-terminal residue" evidence="7">
    <location>
        <position position="130"/>
    </location>
</feature>
<dbReference type="InterPro" id="IPR003409">
    <property type="entry name" value="MORN"/>
</dbReference>
<dbReference type="SMART" id="SM00698">
    <property type="entry name" value="MORN"/>
    <property type="match status" value="4"/>
</dbReference>
<dbReference type="InParanoid" id="D8QTD8"/>
<dbReference type="EMBL" id="GL377611">
    <property type="protein sequence ID" value="EFJ17999.1"/>
    <property type="molecule type" value="Genomic_DNA"/>
</dbReference>
<feature type="non-terminal residue" evidence="7">
    <location>
        <position position="1"/>
    </location>
</feature>
<dbReference type="GO" id="GO:0016020">
    <property type="term" value="C:membrane"/>
    <property type="evidence" value="ECO:0007669"/>
    <property type="project" value="UniProtKB-ARBA"/>
</dbReference>
<dbReference type="GO" id="GO:0001669">
    <property type="term" value="C:acrosomal vesicle"/>
    <property type="evidence" value="ECO:0007669"/>
    <property type="project" value="UniProtKB-SubCell"/>
</dbReference>
<accession>D8QTD8</accession>
<evidence type="ECO:0000313" key="8">
    <source>
        <dbReference type="Proteomes" id="UP000001514"/>
    </source>
</evidence>
<dbReference type="EMBL" id="GL377566">
    <property type="protein sequence ID" value="EFJ37095.1"/>
    <property type="molecule type" value="Genomic_DNA"/>
</dbReference>
<dbReference type="STRING" id="88036.D8QTD8"/>
<name>D8QTD8_SELML</name>
<dbReference type="Proteomes" id="UP000001514">
    <property type="component" value="Unassembled WGS sequence"/>
</dbReference>